<organism evidence="2">
    <name type="scientific">Cladocopium goreaui</name>
    <dbReference type="NCBI Taxonomy" id="2562237"/>
    <lineage>
        <taxon>Eukaryota</taxon>
        <taxon>Sar</taxon>
        <taxon>Alveolata</taxon>
        <taxon>Dinophyceae</taxon>
        <taxon>Suessiales</taxon>
        <taxon>Symbiodiniaceae</taxon>
        <taxon>Cladocopium</taxon>
    </lineage>
</organism>
<sequence>MAAVPPSHREFFVQLSKGRIVLVYLGPSLELLDLRLQKGASPGVSVDDLQGFALNSKGRELRKAIERLGRSCQGELEEKLQKLTGHWRRTQRSAAILVATVATRPAPRVFVEDIGSNTAELSWELLEESNEGFFEVALFGYDRSSRLRDGHDGPSLAKLGNFRVEGGHLARRFRLQHLEELRWYRVKLRMLAPQRRWMSEWSNEVSFRTLSCGAARAAGRLVGSNNFLVKSERLLRLCVDDSQLEENATEIERLKVQFVRDLFGTAGSQSSEVATNNLLDARYCQRGWPDFVQHGARYSRPPQQREERLRRMRLAIAAEELYGSEYPLQNAWFQGPFYYEETGMKNMAKYFDNA</sequence>
<evidence type="ECO:0000313" key="2">
    <source>
        <dbReference type="EMBL" id="CAI3995684.1"/>
    </source>
</evidence>
<dbReference type="EMBL" id="CAMXCT010002108">
    <property type="protein sequence ID" value="CAI3995684.1"/>
    <property type="molecule type" value="Genomic_DNA"/>
</dbReference>
<name>A0A9P1CP06_9DINO</name>
<dbReference type="PROSITE" id="PS50853">
    <property type="entry name" value="FN3"/>
    <property type="match status" value="1"/>
</dbReference>
<comment type="caution">
    <text evidence="2">The sequence shown here is derived from an EMBL/GenBank/DDBJ whole genome shotgun (WGS) entry which is preliminary data.</text>
</comment>
<protein>
    <submittedName>
        <fullName evidence="4">Fibronectin type-III domain-containing protein</fullName>
    </submittedName>
</protein>
<dbReference type="OrthoDB" id="10510506at2759"/>
<evidence type="ECO:0000313" key="4">
    <source>
        <dbReference type="EMBL" id="CAL4782996.1"/>
    </source>
</evidence>
<dbReference type="Proteomes" id="UP001152797">
    <property type="component" value="Unassembled WGS sequence"/>
</dbReference>
<proteinExistence type="predicted"/>
<dbReference type="EMBL" id="CAMXCT030002108">
    <property type="protein sequence ID" value="CAL4782996.1"/>
    <property type="molecule type" value="Genomic_DNA"/>
</dbReference>
<evidence type="ECO:0000313" key="3">
    <source>
        <dbReference type="EMBL" id="CAL1149059.1"/>
    </source>
</evidence>
<dbReference type="InterPro" id="IPR003961">
    <property type="entry name" value="FN3_dom"/>
</dbReference>
<keyword evidence="5" id="KW-1185">Reference proteome</keyword>
<accession>A0A9P1CP06</accession>
<evidence type="ECO:0000313" key="5">
    <source>
        <dbReference type="Proteomes" id="UP001152797"/>
    </source>
</evidence>
<reference evidence="2" key="1">
    <citation type="submission" date="2022-10" db="EMBL/GenBank/DDBJ databases">
        <authorList>
            <person name="Chen Y."/>
            <person name="Dougan E. K."/>
            <person name="Chan C."/>
            <person name="Rhodes N."/>
            <person name="Thang M."/>
        </authorList>
    </citation>
    <scope>NUCLEOTIDE SEQUENCE</scope>
</reference>
<gene>
    <name evidence="2" type="ORF">C1SCF055_LOCUS22215</name>
</gene>
<reference evidence="3" key="2">
    <citation type="submission" date="2024-04" db="EMBL/GenBank/DDBJ databases">
        <authorList>
            <person name="Chen Y."/>
            <person name="Shah S."/>
            <person name="Dougan E. K."/>
            <person name="Thang M."/>
            <person name="Chan C."/>
        </authorList>
    </citation>
    <scope>NUCLEOTIDE SEQUENCE [LARGE SCALE GENOMIC DNA]</scope>
</reference>
<evidence type="ECO:0000259" key="1">
    <source>
        <dbReference type="PROSITE" id="PS50853"/>
    </source>
</evidence>
<dbReference type="AlphaFoldDB" id="A0A9P1CP06"/>
<dbReference type="EMBL" id="CAMXCT020002108">
    <property type="protein sequence ID" value="CAL1149059.1"/>
    <property type="molecule type" value="Genomic_DNA"/>
</dbReference>
<feature type="domain" description="Fibronectin type-III" evidence="1">
    <location>
        <begin position="104"/>
        <end position="212"/>
    </location>
</feature>